<dbReference type="EMBL" id="SPUK01000026">
    <property type="protein sequence ID" value="TQV90477.1"/>
    <property type="molecule type" value="Genomic_DNA"/>
</dbReference>
<evidence type="ECO:0000313" key="3">
    <source>
        <dbReference type="EMBL" id="TQV90477.1"/>
    </source>
</evidence>
<keyword evidence="4" id="KW-1185">Reference proteome</keyword>
<evidence type="ECO:0000313" key="4">
    <source>
        <dbReference type="Proteomes" id="UP000315783"/>
    </source>
</evidence>
<feature type="coiled-coil region" evidence="1">
    <location>
        <begin position="31"/>
        <end position="58"/>
    </location>
</feature>
<protein>
    <submittedName>
        <fullName evidence="3">Uncharacterized protein</fullName>
    </submittedName>
</protein>
<gene>
    <name evidence="3" type="ORF">IF1G_10800</name>
</gene>
<proteinExistence type="predicted"/>
<accession>A0A545ULZ6</accession>
<dbReference type="Proteomes" id="UP000315783">
    <property type="component" value="Unassembled WGS sequence"/>
</dbReference>
<keyword evidence="1" id="KW-0175">Coiled coil</keyword>
<evidence type="ECO:0000256" key="1">
    <source>
        <dbReference type="SAM" id="Coils"/>
    </source>
</evidence>
<name>A0A545ULZ6_9HYPO</name>
<dbReference type="OrthoDB" id="10380952at2759"/>
<sequence>MAVFPNPYTAHWFARLFHECSQSLAQWEALAAAKSAECNELQYAIQTLQKQKKDIAAEKAFHDRMVAEQATVLRSSTADGGALDTHSGDRVSTRAPYLPGTSRQTWNETDMEPTLRAANLEYVADEFATLARRLRLESAPLVVAVLKDSQRDIYVPACAA</sequence>
<dbReference type="AlphaFoldDB" id="A0A545ULZ6"/>
<feature type="region of interest" description="Disordered" evidence="2">
    <location>
        <begin position="77"/>
        <end position="107"/>
    </location>
</feature>
<evidence type="ECO:0000256" key="2">
    <source>
        <dbReference type="SAM" id="MobiDB-lite"/>
    </source>
</evidence>
<reference evidence="3 4" key="1">
    <citation type="journal article" date="2019" name="Appl. Microbiol. Biotechnol.">
        <title>Genome sequence of Isaria javanica and comparative genome analysis insights into family S53 peptidase evolution in fungal entomopathogens.</title>
        <authorList>
            <person name="Lin R."/>
            <person name="Zhang X."/>
            <person name="Xin B."/>
            <person name="Zou M."/>
            <person name="Gao Y."/>
            <person name="Qin F."/>
            <person name="Hu Q."/>
            <person name="Xie B."/>
            <person name="Cheng X."/>
        </authorList>
    </citation>
    <scope>NUCLEOTIDE SEQUENCE [LARGE SCALE GENOMIC DNA]</scope>
    <source>
        <strain evidence="3 4">IJ1G</strain>
    </source>
</reference>
<organism evidence="3 4">
    <name type="scientific">Cordyceps javanica</name>
    <dbReference type="NCBI Taxonomy" id="43265"/>
    <lineage>
        <taxon>Eukaryota</taxon>
        <taxon>Fungi</taxon>
        <taxon>Dikarya</taxon>
        <taxon>Ascomycota</taxon>
        <taxon>Pezizomycotina</taxon>
        <taxon>Sordariomycetes</taxon>
        <taxon>Hypocreomycetidae</taxon>
        <taxon>Hypocreales</taxon>
        <taxon>Cordycipitaceae</taxon>
        <taxon>Cordyceps</taxon>
    </lineage>
</organism>
<comment type="caution">
    <text evidence="3">The sequence shown here is derived from an EMBL/GenBank/DDBJ whole genome shotgun (WGS) entry which is preliminary data.</text>
</comment>